<keyword evidence="1" id="KW-0812">Transmembrane</keyword>
<dbReference type="Pfam" id="PF11174">
    <property type="entry name" value="DUF2970"/>
    <property type="match status" value="1"/>
</dbReference>
<dbReference type="Proteomes" id="UP001143307">
    <property type="component" value="Unassembled WGS sequence"/>
</dbReference>
<evidence type="ECO:0000313" key="3">
    <source>
        <dbReference type="Proteomes" id="UP001143307"/>
    </source>
</evidence>
<proteinExistence type="predicted"/>
<sequence>MTQEKHVPHTDNNTKKEQLTFIQVMLSILASAFGVQTSQNRKRDFAKGNPLHFVISGILFTIIFVVGMIMLVNTILTNAT</sequence>
<evidence type="ECO:0000313" key="2">
    <source>
        <dbReference type="EMBL" id="MCX2975521.1"/>
    </source>
</evidence>
<evidence type="ECO:0000256" key="1">
    <source>
        <dbReference type="SAM" id="Phobius"/>
    </source>
</evidence>
<keyword evidence="1" id="KW-0472">Membrane</keyword>
<feature type="transmembrane region" description="Helical" evidence="1">
    <location>
        <begin position="20"/>
        <end position="38"/>
    </location>
</feature>
<dbReference type="EMBL" id="SHNP01000008">
    <property type="protein sequence ID" value="MCX2975521.1"/>
    <property type="molecule type" value="Genomic_DNA"/>
</dbReference>
<accession>A0ABT3SZS9</accession>
<gene>
    <name evidence="2" type="ORF">EYC87_18220</name>
</gene>
<protein>
    <submittedName>
        <fullName evidence="2">DUF2970 domain-containing protein</fullName>
    </submittedName>
</protein>
<keyword evidence="3" id="KW-1185">Reference proteome</keyword>
<reference evidence="2" key="1">
    <citation type="submission" date="2019-02" db="EMBL/GenBank/DDBJ databases">
        <authorList>
            <person name="Li S.-H."/>
        </authorList>
    </citation>
    <scope>NUCLEOTIDE SEQUENCE</scope>
    <source>
        <strain evidence="2">IMCC8485</strain>
    </source>
</reference>
<feature type="transmembrane region" description="Helical" evidence="1">
    <location>
        <begin position="50"/>
        <end position="76"/>
    </location>
</feature>
<organism evidence="2 3">
    <name type="scientific">Candidatus Seongchinamella marina</name>
    <dbReference type="NCBI Taxonomy" id="2518990"/>
    <lineage>
        <taxon>Bacteria</taxon>
        <taxon>Pseudomonadati</taxon>
        <taxon>Pseudomonadota</taxon>
        <taxon>Gammaproteobacteria</taxon>
        <taxon>Cellvibrionales</taxon>
        <taxon>Halieaceae</taxon>
        <taxon>Seongchinamella</taxon>
    </lineage>
</organism>
<dbReference type="InterPro" id="IPR021344">
    <property type="entry name" value="DUF2970"/>
</dbReference>
<keyword evidence="1" id="KW-1133">Transmembrane helix</keyword>
<comment type="caution">
    <text evidence="2">The sequence shown here is derived from an EMBL/GenBank/DDBJ whole genome shotgun (WGS) entry which is preliminary data.</text>
</comment>
<name>A0ABT3SZS9_9GAMM</name>